<proteinExistence type="predicted"/>
<dbReference type="EMBL" id="HBUF01317842">
    <property type="protein sequence ID" value="CAG6694371.1"/>
    <property type="molecule type" value="Transcribed_RNA"/>
</dbReference>
<dbReference type="EMBL" id="HBUF01317843">
    <property type="protein sequence ID" value="CAG6694372.1"/>
    <property type="molecule type" value="Transcribed_RNA"/>
</dbReference>
<sequence length="103" mass="12445">MTKKERNIANHIYYIQGEMYNLFYLETQEIKYITTTTTRKLNTDLRNYKEKVWGCTHGVKGIGCYFSFIKDSSFFFFFLFMLSLFLFRVYSFCFLNETQIVTP</sequence>
<reference evidence="2" key="1">
    <citation type="submission" date="2021-05" db="EMBL/GenBank/DDBJ databases">
        <authorList>
            <person name="Alioto T."/>
            <person name="Alioto T."/>
            <person name="Gomez Garrido J."/>
        </authorList>
    </citation>
    <scope>NUCLEOTIDE SEQUENCE</scope>
</reference>
<accession>A0A8D8TSQ8</accession>
<dbReference type="AlphaFoldDB" id="A0A8D8TSQ8"/>
<dbReference type="EMBL" id="HBUF01317844">
    <property type="protein sequence ID" value="CAG6694373.1"/>
    <property type="molecule type" value="Transcribed_RNA"/>
</dbReference>
<evidence type="ECO:0000313" key="2">
    <source>
        <dbReference type="EMBL" id="CAG6694371.1"/>
    </source>
</evidence>
<keyword evidence="1" id="KW-0812">Transmembrane</keyword>
<feature type="transmembrane region" description="Helical" evidence="1">
    <location>
        <begin position="74"/>
        <end position="95"/>
    </location>
</feature>
<keyword evidence="1" id="KW-0472">Membrane</keyword>
<organism evidence="2">
    <name type="scientific">Cacopsylla melanoneura</name>
    <dbReference type="NCBI Taxonomy" id="428564"/>
    <lineage>
        <taxon>Eukaryota</taxon>
        <taxon>Metazoa</taxon>
        <taxon>Ecdysozoa</taxon>
        <taxon>Arthropoda</taxon>
        <taxon>Hexapoda</taxon>
        <taxon>Insecta</taxon>
        <taxon>Pterygota</taxon>
        <taxon>Neoptera</taxon>
        <taxon>Paraneoptera</taxon>
        <taxon>Hemiptera</taxon>
        <taxon>Sternorrhyncha</taxon>
        <taxon>Psylloidea</taxon>
        <taxon>Psyllidae</taxon>
        <taxon>Psyllinae</taxon>
        <taxon>Cacopsylla</taxon>
    </lineage>
</organism>
<protein>
    <submittedName>
        <fullName evidence="2">Uncharacterized protein</fullName>
    </submittedName>
</protein>
<keyword evidence="1" id="KW-1133">Transmembrane helix</keyword>
<evidence type="ECO:0000256" key="1">
    <source>
        <dbReference type="SAM" id="Phobius"/>
    </source>
</evidence>
<name>A0A8D8TSQ8_9HEMI</name>